<dbReference type="RefSeq" id="WP_377775278.1">
    <property type="nucleotide sequence ID" value="NZ_JBHUHO010000047.1"/>
</dbReference>
<evidence type="ECO:0000256" key="1">
    <source>
        <dbReference type="ARBA" id="ARBA00001946"/>
    </source>
</evidence>
<organism evidence="4 5">
    <name type="scientific">Paenibacillus yanchengensis</name>
    <dbReference type="NCBI Taxonomy" id="2035833"/>
    <lineage>
        <taxon>Bacteria</taxon>
        <taxon>Bacillati</taxon>
        <taxon>Bacillota</taxon>
        <taxon>Bacilli</taxon>
        <taxon>Bacillales</taxon>
        <taxon>Paenibacillaceae</taxon>
        <taxon>Paenibacillus</taxon>
    </lineage>
</organism>
<dbReference type="InterPro" id="IPR015797">
    <property type="entry name" value="NUDIX_hydrolase-like_dom_sf"/>
</dbReference>
<dbReference type="Proteomes" id="UP001597362">
    <property type="component" value="Unassembled WGS sequence"/>
</dbReference>
<comment type="caution">
    <text evidence="4">The sequence shown here is derived from an EMBL/GenBank/DDBJ whole genome shotgun (WGS) entry which is preliminary data.</text>
</comment>
<keyword evidence="5" id="KW-1185">Reference proteome</keyword>
<dbReference type="Pfam" id="PF00293">
    <property type="entry name" value="NUDIX"/>
    <property type="match status" value="1"/>
</dbReference>
<evidence type="ECO:0000256" key="2">
    <source>
        <dbReference type="ARBA" id="ARBA00022801"/>
    </source>
</evidence>
<dbReference type="SUPFAM" id="SSF55811">
    <property type="entry name" value="Nudix"/>
    <property type="match status" value="1"/>
</dbReference>
<gene>
    <name evidence="4" type="ORF">ACFSJH_19375</name>
</gene>
<name>A0ABW4YR49_9BACL</name>
<dbReference type="PROSITE" id="PS51462">
    <property type="entry name" value="NUDIX"/>
    <property type="match status" value="1"/>
</dbReference>
<accession>A0ABW4YR49</accession>
<sequence length="161" mass="18395">MEKIRLRACALIIANDAILLIEFKNDNGVGVHYNLPAGGLEPGETLVEAVQREAKEEACVEVEVGPVAFGYEYQPTKNNFIYGDTHSVGVTFECKLKQGSHPKLPENPDPYQIGVKWIPISELFSIQLYPEINKDIVDYYRDENYRNYVEEHEIQRSKLLH</sequence>
<evidence type="ECO:0000313" key="5">
    <source>
        <dbReference type="Proteomes" id="UP001597362"/>
    </source>
</evidence>
<feature type="domain" description="Nudix hydrolase" evidence="3">
    <location>
        <begin position="4"/>
        <end position="142"/>
    </location>
</feature>
<dbReference type="EMBL" id="JBHUHO010000047">
    <property type="protein sequence ID" value="MFD2117899.1"/>
    <property type="molecule type" value="Genomic_DNA"/>
</dbReference>
<reference evidence="5" key="1">
    <citation type="journal article" date="2019" name="Int. J. Syst. Evol. Microbiol.">
        <title>The Global Catalogue of Microorganisms (GCM) 10K type strain sequencing project: providing services to taxonomists for standard genome sequencing and annotation.</title>
        <authorList>
            <consortium name="The Broad Institute Genomics Platform"/>
            <consortium name="The Broad Institute Genome Sequencing Center for Infectious Disease"/>
            <person name="Wu L."/>
            <person name="Ma J."/>
        </authorList>
    </citation>
    <scope>NUCLEOTIDE SEQUENCE [LARGE SCALE GENOMIC DNA]</scope>
    <source>
        <strain evidence="5">GH52</strain>
    </source>
</reference>
<dbReference type="InterPro" id="IPR000086">
    <property type="entry name" value="NUDIX_hydrolase_dom"/>
</dbReference>
<dbReference type="Gene3D" id="3.90.79.10">
    <property type="entry name" value="Nucleoside Triphosphate Pyrophosphohydrolase"/>
    <property type="match status" value="1"/>
</dbReference>
<evidence type="ECO:0000259" key="3">
    <source>
        <dbReference type="PROSITE" id="PS51462"/>
    </source>
</evidence>
<evidence type="ECO:0000313" key="4">
    <source>
        <dbReference type="EMBL" id="MFD2117899.1"/>
    </source>
</evidence>
<dbReference type="PANTHER" id="PTHR43046:SF14">
    <property type="entry name" value="MUTT_NUDIX FAMILY PROTEIN"/>
    <property type="match status" value="1"/>
</dbReference>
<dbReference type="CDD" id="cd18880">
    <property type="entry name" value="NUDIX_ADPRase"/>
    <property type="match status" value="1"/>
</dbReference>
<proteinExistence type="predicted"/>
<dbReference type="PANTHER" id="PTHR43046">
    <property type="entry name" value="GDP-MANNOSE MANNOSYL HYDROLASE"/>
    <property type="match status" value="1"/>
</dbReference>
<comment type="cofactor">
    <cofactor evidence="1">
        <name>Mg(2+)</name>
        <dbReference type="ChEBI" id="CHEBI:18420"/>
    </cofactor>
</comment>
<keyword evidence="2" id="KW-0378">Hydrolase</keyword>
<protein>
    <submittedName>
        <fullName evidence="4">NUDIX domain-containing protein</fullName>
    </submittedName>
</protein>